<protein>
    <submittedName>
        <fullName evidence="1">Uncharacterized protein</fullName>
    </submittedName>
</protein>
<dbReference type="Proteomes" id="UP001163324">
    <property type="component" value="Chromosome 7"/>
</dbReference>
<keyword evidence="2" id="KW-1185">Reference proteome</keyword>
<gene>
    <name evidence="1" type="ORF">N3K66_007558</name>
</gene>
<dbReference type="EMBL" id="CM047946">
    <property type="protein sequence ID" value="KAI9897702.1"/>
    <property type="molecule type" value="Genomic_DNA"/>
</dbReference>
<proteinExistence type="predicted"/>
<evidence type="ECO:0000313" key="1">
    <source>
        <dbReference type="EMBL" id="KAI9897702.1"/>
    </source>
</evidence>
<reference evidence="1" key="1">
    <citation type="submission" date="2022-10" db="EMBL/GenBank/DDBJ databases">
        <title>Complete Genome of Trichothecium roseum strain YXFP-22015, a Plant Pathogen Isolated from Citrus.</title>
        <authorList>
            <person name="Wang Y."/>
            <person name="Zhu L."/>
        </authorList>
    </citation>
    <scope>NUCLEOTIDE SEQUENCE</scope>
    <source>
        <strain evidence="1">YXFP-22015</strain>
    </source>
</reference>
<evidence type="ECO:0000313" key="2">
    <source>
        <dbReference type="Proteomes" id="UP001163324"/>
    </source>
</evidence>
<sequence>MATSQPAQSSSVGKGKNHRQQPTKAAKDNQNDIPIAEKIILGVSNVLKVSPNDILLHDSFMDLGGNIAGAMKLSSDLEAQGIILSADDVVRCKTIAELQTQARTAASPSHSATDPDNRLSAESGQSSNLRHDGVFTPTRDDANTESVYGPVPNLDLSKKSKLQSNDAASDPPQSAKSKGKQPAQDDGSEEEDNELEEYLESVSHGDPICLVEAENGPFERQLVAFVSLKSEKAKVSKGIGLPTEAEYPQVEERVKKFYSSLREWDNNQASWPDIWVPLRAMVLKGNGQPAVKALQWWLKNMDEEAEQRVLSLQRLLTLQLLQPGPKEKADDGPTTLNGKAREEEEDEEAEKKKREKLEQDQRRRAEKRKKEEDRLRREAIQAEKDHKRKEAELAAARNKSLEPQADPTGDLGNDESAARPDIVVSKPKEPTNHQHGISVDTISIHQGNSPPRPLTRADSRRGPPKSIYSRENFDAAQERLTTTRPEKTFSMWIEDEAGKFNTNEQMGVTSDEVAFFPLSAMQQLFFRTAMNLNPKASTISEEEYRFSQSIMLEVQAGLESSDIEKALESLVERHSMLRCRFRLTREGWAQVILSETPNSYRYGHHQTEKEEDITKVIEEAHASINPVQGPVFSAEHIRTHDNKQYLFMVAHHLTVDLASWRIMIHDLDELLREGSVLSQPSIPFSNWIEYQGYESSHRLVQPKLPFEIAPPQLGYWDLDLDSNRYGRTEQFEFTLSAELTQTLRNCSRSVFRTDPADVFLAALLLSFCQTFPDRPPPTMWTQEHGRESKNIDFNIDETVGWFTSLCPVNISASQHSDLMELLKLMKDTRRAIPDSGVPFFNSEFQTPSEPFTSIPVEIMFSCVDKLHKLHRKDGVLEPVSAPQRVSDTLTSDIGPDVGRIALFEISISIEDAEARIEALYIKPKRQDYVKQWFGKFESLVNTAITRLREMSPELTLSDAPLLRTNYASLAKLATKRLNEMGVDSVGDIETILPVNPSQQEILIAQGQDPQSFYVHAICELHTPDGRPVSQGKLCAAWANLVSSHNALRSLFIDSVSEEGLFDQVVLQKVSPDMLFVDGDDAVATLSALPHMKKTPGLPRHRLSVCKSEKKTYIRLDASQALFDAVALDGLITRLRMAYAGEEPQDHDTLLQTHLFDSNNCDTSYNLQSWRGLLSSSRPCIFPSLTAQSKANRNVQSRYFSLDITRKELHQFSIDREYEPTYVLQLAWAMVLRAYVGMDQVTFGYEVSGRDESLFPGIRHEVGSFAWLSPCTVDASPNRTLSECLQSLAEVASVARQSHNPTLSEIHDAIKIGTADLFNTCMSVRDFDNARNRYPELEADSFRASLMTSGRNSDSTVSLSAMFIDDRLHVDISFRDMTPTQAQNIVHTFERAARLVMENPAIPITAAELFTDRDYAQLVVQDFEFSLKDEKADQTVHQLILRHAQETPQAQAIVSWDGKMTYHQMSYCVTVLASYLRNIGVAPGVAVPVVLEKNKWAPVIMLSVLKAGGSIVCLDAQDKAHIEIIIKELGSRTVVATESAWNDIACIVPNSVIINERFFSTLPPQVSIPMQEATPDHGACVLYTPGNGNKKGASTGRSLFFTHNSLCSAFLAQGPALQLDRESRVLQLSAFSVDIALVEVLGTMVHGGCVCIPSAKERLHNLGIAINRMNVTWSYMTSAVARRVDPDNVPSVKTVCFRTRRLDEDTRKAWLKSKTILLAYGAPEVCPLGVAIARVSDESTVTVIPQPLMGRFWILNPEDRGKLMPLGAIGELAIDCPMLTPHKFFPGQTVVVSTNDKDSTARPTRARYLKTGHRVRYLDDGSIQFISSMRDDVFLDGSPVLATDIEQHLRRCLGQKVDVVVETVTTSDNIQLLAAFLELGELVGGSSDVEKLQTKTKERSQILKSLHDAGTSARGISPSHIPTVFIPLKQFPLSSSLKVNRRKLQKMVSTIPYMELLGMSSKPEAQPEKPLPLTHVEERMRHVWAGVLDVQPARIKSNDSILGHGGNRWIATKLVVACRKSSLTVSLSDLLNGATLTEVCQAIAASEITPNETLRSGEGRSTQTGTKVAGFDDRFIRDAIAPVMKVHRNEILDIADASCHQIRGLESRMFGKKAGVKCLVFNFNGPVRAQKLQTACETLVRLHPIFRTGFAVHERHVYQVLLDGFKPEFQRYPCPGWCLGSVADNVVAEDQDFEFKPEAPTTKFTYLDAGQQGTLIVRLSTALIDESSIPLLVHDLAALYEGQGNLSSKPSFLEYMRSAQAAVSDAGVEYWRDLLDGAKMTQFVAHNKPYGPASDIRTLTQTVEVDPVAEYGLSWNTVVKAGWAIVLATYSASSDVVFGEVTQGMNIKLPDRFDVASLIGPTTNTVPVRVKFSKKQDTPIDFMRRISDQRMASRQHESIGMLELVQRCTDWSYWSRFSTVVYHRHQAPVDASTTLNMGDTTFTYSAMEPGTQDIPDIMVTTSMEGPGHMACELKFSESRVPSAFAEEALRMLTIAIDILTSEDTIEKPMIQSSVELTRSPAKIPLAKEGSSGSDKVAYHSLPHDERQALQSLISAVWTEILDPTPLGVPQTHTHKANFYDLWGSVLPAHWFAEQLNAEFSKQPIRGLHQIQVTPAEMVENPSMSAQYELVVNKMFETGIISNSIKRRTINWGYSQNSGQSNVMGTIPEGTTTWKPDSPAPQANSIRKGLQQLRGGSGSVRQLGSKAGDWVRRHRSGLSRDPANNAGPKGVNIGDPVATGLPPRAMVLANQKRANGTASPPSSQSWSSPPSSVHPGEKPVPMVRSPTPMIIRSMTTPGSTMDMGSHTSEVVMHELDVSPMSSSTPRRRSTDSNDSDAASPVSPVGPAWLAV</sequence>
<organism evidence="1 2">
    <name type="scientific">Trichothecium roseum</name>
    <dbReference type="NCBI Taxonomy" id="47278"/>
    <lineage>
        <taxon>Eukaryota</taxon>
        <taxon>Fungi</taxon>
        <taxon>Dikarya</taxon>
        <taxon>Ascomycota</taxon>
        <taxon>Pezizomycotina</taxon>
        <taxon>Sordariomycetes</taxon>
        <taxon>Hypocreomycetidae</taxon>
        <taxon>Hypocreales</taxon>
        <taxon>Hypocreales incertae sedis</taxon>
        <taxon>Trichothecium</taxon>
    </lineage>
</organism>
<name>A0ACC0UW11_9HYPO</name>
<accession>A0ACC0UW11</accession>
<comment type="caution">
    <text evidence="1">The sequence shown here is derived from an EMBL/GenBank/DDBJ whole genome shotgun (WGS) entry which is preliminary data.</text>
</comment>